<gene>
    <name evidence="1" type="ORF">S06H3_43307</name>
</gene>
<dbReference type="EMBL" id="BARV01026853">
    <property type="protein sequence ID" value="GAI45222.1"/>
    <property type="molecule type" value="Genomic_DNA"/>
</dbReference>
<evidence type="ECO:0000313" key="1">
    <source>
        <dbReference type="EMBL" id="GAI45222.1"/>
    </source>
</evidence>
<proteinExistence type="predicted"/>
<comment type="caution">
    <text evidence="1">The sequence shown here is derived from an EMBL/GenBank/DDBJ whole genome shotgun (WGS) entry which is preliminary data.</text>
</comment>
<organism evidence="1">
    <name type="scientific">marine sediment metagenome</name>
    <dbReference type="NCBI Taxonomy" id="412755"/>
    <lineage>
        <taxon>unclassified sequences</taxon>
        <taxon>metagenomes</taxon>
        <taxon>ecological metagenomes</taxon>
    </lineage>
</organism>
<reference evidence="1" key="1">
    <citation type="journal article" date="2014" name="Front. Microbiol.">
        <title>High frequency of phylogenetically diverse reductive dehalogenase-homologous genes in deep subseafloor sedimentary metagenomes.</title>
        <authorList>
            <person name="Kawai M."/>
            <person name="Futagami T."/>
            <person name="Toyoda A."/>
            <person name="Takaki Y."/>
            <person name="Nishi S."/>
            <person name="Hori S."/>
            <person name="Arai W."/>
            <person name="Tsubouchi T."/>
            <person name="Morono Y."/>
            <person name="Uchiyama I."/>
            <person name="Ito T."/>
            <person name="Fujiyama A."/>
            <person name="Inagaki F."/>
            <person name="Takami H."/>
        </authorList>
    </citation>
    <scope>NUCLEOTIDE SEQUENCE</scope>
    <source>
        <strain evidence="1">Expedition CK06-06</strain>
    </source>
</reference>
<feature type="non-terminal residue" evidence="1">
    <location>
        <position position="1"/>
    </location>
</feature>
<name>X1NMH7_9ZZZZ</name>
<sequence length="92" mass="10335">GIVMEIILRTPCQLHKSCDETSVGLLHRPYGDGDPRDDEQLCMVCEGVLREAKEALLKTGEWICPVCGTAHIYVDGKFTPPMSYWYSGFEVK</sequence>
<dbReference type="AlphaFoldDB" id="X1NMH7"/>
<accession>X1NMH7</accession>
<protein>
    <submittedName>
        <fullName evidence="1">Uncharacterized protein</fullName>
    </submittedName>
</protein>